<dbReference type="PANTHER" id="PTHR33221">
    <property type="entry name" value="WINGED HELIX-TURN-HELIX TRANSCRIPTIONAL REGULATOR, RRF2 FAMILY"/>
    <property type="match status" value="1"/>
</dbReference>
<comment type="caution">
    <text evidence="2">The sequence shown here is derived from an EMBL/GenBank/DDBJ whole genome shotgun (WGS) entry which is preliminary data.</text>
</comment>
<evidence type="ECO:0000313" key="3">
    <source>
        <dbReference type="Proteomes" id="UP000178082"/>
    </source>
</evidence>
<dbReference type="Proteomes" id="UP000178082">
    <property type="component" value="Unassembled WGS sequence"/>
</dbReference>
<sequence length="154" mass="17308">MKISSKGYYAIKALLDIAVNFTGKHIPLSTISERQHIPLNYLEQLFVRLRRAKIVQSMRGPKGGYRLLKTSKEISIKSVIKALDISMAPVFCVDEDHAEKACEHLSGCISYILWKKVGIQITQLLESITIADLIAEGGKTKTKGVLDHDYIFYI</sequence>
<gene>
    <name evidence="2" type="ORF">A3G31_04410</name>
</gene>
<dbReference type="NCBIfam" id="TIGR00738">
    <property type="entry name" value="rrf2_super"/>
    <property type="match status" value="1"/>
</dbReference>
<dbReference type="GO" id="GO:0003677">
    <property type="term" value="F:DNA binding"/>
    <property type="evidence" value="ECO:0007669"/>
    <property type="project" value="UniProtKB-KW"/>
</dbReference>
<protein>
    <recommendedName>
        <fullName evidence="4">Rrf2 family transcriptional regulator</fullName>
    </recommendedName>
</protein>
<dbReference type="PANTHER" id="PTHR33221:SF5">
    <property type="entry name" value="HTH-TYPE TRANSCRIPTIONAL REGULATOR ISCR"/>
    <property type="match status" value="1"/>
</dbReference>
<evidence type="ECO:0000313" key="2">
    <source>
        <dbReference type="EMBL" id="OGL54073.1"/>
    </source>
</evidence>
<dbReference type="GO" id="GO:0005829">
    <property type="term" value="C:cytosol"/>
    <property type="evidence" value="ECO:0007669"/>
    <property type="project" value="TreeGrafter"/>
</dbReference>
<dbReference type="InterPro" id="IPR000944">
    <property type="entry name" value="Tscrpt_reg_Rrf2"/>
</dbReference>
<organism evidence="2 3">
    <name type="scientific">Candidatus Schekmanbacteria bacterium RIFCSPLOWO2_12_FULL_38_15</name>
    <dbReference type="NCBI Taxonomy" id="1817883"/>
    <lineage>
        <taxon>Bacteria</taxon>
        <taxon>Candidatus Schekmaniibacteriota</taxon>
    </lineage>
</organism>
<dbReference type="EMBL" id="MGDI01000017">
    <property type="protein sequence ID" value="OGL54073.1"/>
    <property type="molecule type" value="Genomic_DNA"/>
</dbReference>
<dbReference type="AlphaFoldDB" id="A0A1F7SJY2"/>
<reference evidence="2 3" key="1">
    <citation type="journal article" date="2016" name="Nat. Commun.">
        <title>Thousands of microbial genomes shed light on interconnected biogeochemical processes in an aquifer system.</title>
        <authorList>
            <person name="Anantharaman K."/>
            <person name="Brown C.T."/>
            <person name="Hug L.A."/>
            <person name="Sharon I."/>
            <person name="Castelle C.J."/>
            <person name="Probst A.J."/>
            <person name="Thomas B.C."/>
            <person name="Singh A."/>
            <person name="Wilkins M.J."/>
            <person name="Karaoz U."/>
            <person name="Brodie E.L."/>
            <person name="Williams K.H."/>
            <person name="Hubbard S.S."/>
            <person name="Banfield J.F."/>
        </authorList>
    </citation>
    <scope>NUCLEOTIDE SEQUENCE [LARGE SCALE GENOMIC DNA]</scope>
</reference>
<dbReference type="Pfam" id="PF02082">
    <property type="entry name" value="Rrf2"/>
    <property type="match status" value="1"/>
</dbReference>
<dbReference type="SUPFAM" id="SSF46785">
    <property type="entry name" value="Winged helix' DNA-binding domain"/>
    <property type="match status" value="1"/>
</dbReference>
<dbReference type="GO" id="GO:0003700">
    <property type="term" value="F:DNA-binding transcription factor activity"/>
    <property type="evidence" value="ECO:0007669"/>
    <property type="project" value="TreeGrafter"/>
</dbReference>
<dbReference type="InterPro" id="IPR036390">
    <property type="entry name" value="WH_DNA-bd_sf"/>
</dbReference>
<accession>A0A1F7SJY2</accession>
<proteinExistence type="predicted"/>
<dbReference type="PROSITE" id="PS51197">
    <property type="entry name" value="HTH_RRF2_2"/>
    <property type="match status" value="1"/>
</dbReference>
<keyword evidence="1" id="KW-0238">DNA-binding</keyword>
<dbReference type="STRING" id="1817883.A3G31_04410"/>
<name>A0A1F7SJY2_9BACT</name>
<dbReference type="InterPro" id="IPR036388">
    <property type="entry name" value="WH-like_DNA-bd_sf"/>
</dbReference>
<evidence type="ECO:0000256" key="1">
    <source>
        <dbReference type="ARBA" id="ARBA00023125"/>
    </source>
</evidence>
<dbReference type="Gene3D" id="1.10.10.10">
    <property type="entry name" value="Winged helix-like DNA-binding domain superfamily/Winged helix DNA-binding domain"/>
    <property type="match status" value="1"/>
</dbReference>
<evidence type="ECO:0008006" key="4">
    <source>
        <dbReference type="Google" id="ProtNLM"/>
    </source>
</evidence>